<dbReference type="EMBL" id="MWIH01000008">
    <property type="protein sequence ID" value="OQO89915.1"/>
    <property type="molecule type" value="Genomic_DNA"/>
</dbReference>
<dbReference type="Proteomes" id="UP000192591">
    <property type="component" value="Unassembled WGS sequence"/>
</dbReference>
<name>A0A1V8ZYD4_SACPI</name>
<dbReference type="STRING" id="1962155.B1813_18925"/>
<sequence>MSDLVPFLAREAANAAFWRVEDEHDLVIGDLCADFVGPILAAAAPHIIAAELHRLDKSLQAIPRTSGDPAREAGVDRGFEITRATLRHRAAELTRRPADV</sequence>
<protein>
    <submittedName>
        <fullName evidence="1">Uncharacterized protein</fullName>
    </submittedName>
</protein>
<reference evidence="1 2" key="1">
    <citation type="submission" date="2017-02" db="EMBL/GenBank/DDBJ databases">
        <title>Draft genome of Saccharomonospora sp. 154.</title>
        <authorList>
            <person name="Alonso-Carmona G.S."/>
            <person name="De La Haba R."/>
            <person name="Vera-Gargallo B."/>
            <person name="Sandoval-Trujillo A.H."/>
            <person name="Ramirez-Duran N."/>
            <person name="Ventosa A."/>
        </authorList>
    </citation>
    <scope>NUCLEOTIDE SEQUENCE [LARGE SCALE GENOMIC DNA]</scope>
    <source>
        <strain evidence="1 2">LRS4.154</strain>
    </source>
</reference>
<organism evidence="1 2">
    <name type="scientific">Saccharomonospora piscinae</name>
    <dbReference type="NCBI Taxonomy" id="687388"/>
    <lineage>
        <taxon>Bacteria</taxon>
        <taxon>Bacillati</taxon>
        <taxon>Actinomycetota</taxon>
        <taxon>Actinomycetes</taxon>
        <taxon>Pseudonocardiales</taxon>
        <taxon>Pseudonocardiaceae</taxon>
        <taxon>Saccharomonospora</taxon>
    </lineage>
</organism>
<evidence type="ECO:0000313" key="2">
    <source>
        <dbReference type="Proteomes" id="UP000192591"/>
    </source>
</evidence>
<keyword evidence="2" id="KW-1185">Reference proteome</keyword>
<evidence type="ECO:0000313" key="1">
    <source>
        <dbReference type="EMBL" id="OQO89915.1"/>
    </source>
</evidence>
<dbReference type="RefSeq" id="WP_081194167.1">
    <property type="nucleotide sequence ID" value="NZ_MWIH01000008.1"/>
</dbReference>
<dbReference type="AlphaFoldDB" id="A0A1V8ZYD4"/>
<comment type="caution">
    <text evidence="1">The sequence shown here is derived from an EMBL/GenBank/DDBJ whole genome shotgun (WGS) entry which is preliminary data.</text>
</comment>
<accession>A0A1V8ZYD4</accession>
<proteinExistence type="predicted"/>
<gene>
    <name evidence="1" type="ORF">B1813_18925</name>
</gene>